<organism evidence="2 3">
    <name type="scientific">Collybia nuda</name>
    <dbReference type="NCBI Taxonomy" id="64659"/>
    <lineage>
        <taxon>Eukaryota</taxon>
        <taxon>Fungi</taxon>
        <taxon>Dikarya</taxon>
        <taxon>Basidiomycota</taxon>
        <taxon>Agaricomycotina</taxon>
        <taxon>Agaricomycetes</taxon>
        <taxon>Agaricomycetidae</taxon>
        <taxon>Agaricales</taxon>
        <taxon>Tricholomatineae</taxon>
        <taxon>Clitocybaceae</taxon>
        <taxon>Collybia</taxon>
    </lineage>
</organism>
<proteinExistence type="predicted"/>
<evidence type="ECO:0000313" key="3">
    <source>
        <dbReference type="Proteomes" id="UP000807353"/>
    </source>
</evidence>
<dbReference type="EMBL" id="MU150308">
    <property type="protein sequence ID" value="KAF9459921.1"/>
    <property type="molecule type" value="Genomic_DNA"/>
</dbReference>
<keyword evidence="3" id="KW-1185">Reference proteome</keyword>
<evidence type="ECO:0000256" key="1">
    <source>
        <dbReference type="SAM" id="MobiDB-lite"/>
    </source>
</evidence>
<dbReference type="Proteomes" id="UP000807353">
    <property type="component" value="Unassembled WGS sequence"/>
</dbReference>
<accession>A0A9P6CBU0</accession>
<comment type="caution">
    <text evidence="2">The sequence shown here is derived from an EMBL/GenBank/DDBJ whole genome shotgun (WGS) entry which is preliminary data.</text>
</comment>
<reference evidence="2" key="1">
    <citation type="submission" date="2020-11" db="EMBL/GenBank/DDBJ databases">
        <authorList>
            <consortium name="DOE Joint Genome Institute"/>
            <person name="Ahrendt S."/>
            <person name="Riley R."/>
            <person name="Andreopoulos W."/>
            <person name="Labutti K."/>
            <person name="Pangilinan J."/>
            <person name="Ruiz-Duenas F.J."/>
            <person name="Barrasa J.M."/>
            <person name="Sanchez-Garcia M."/>
            <person name="Camarero S."/>
            <person name="Miyauchi S."/>
            <person name="Serrano A."/>
            <person name="Linde D."/>
            <person name="Babiker R."/>
            <person name="Drula E."/>
            <person name="Ayuso-Fernandez I."/>
            <person name="Pacheco R."/>
            <person name="Padilla G."/>
            <person name="Ferreira P."/>
            <person name="Barriuso J."/>
            <person name="Kellner H."/>
            <person name="Castanera R."/>
            <person name="Alfaro M."/>
            <person name="Ramirez L."/>
            <person name="Pisabarro A.G."/>
            <person name="Kuo A."/>
            <person name="Tritt A."/>
            <person name="Lipzen A."/>
            <person name="He G."/>
            <person name="Yan M."/>
            <person name="Ng V."/>
            <person name="Cullen D."/>
            <person name="Martin F."/>
            <person name="Rosso M.-N."/>
            <person name="Henrissat B."/>
            <person name="Hibbett D."/>
            <person name="Martinez A.T."/>
            <person name="Grigoriev I.V."/>
        </authorList>
    </citation>
    <scope>NUCLEOTIDE SEQUENCE</scope>
    <source>
        <strain evidence="2">CBS 247.69</strain>
    </source>
</reference>
<dbReference type="AlphaFoldDB" id="A0A9P6CBU0"/>
<gene>
    <name evidence="2" type="ORF">BDZ94DRAFT_1267215</name>
</gene>
<feature type="region of interest" description="Disordered" evidence="1">
    <location>
        <begin position="38"/>
        <end position="63"/>
    </location>
</feature>
<name>A0A9P6CBU0_9AGAR</name>
<sequence>MPFFFGIDRFSSPTERLPLPLISGRNASDVYDCRQGASATGINEGPRQVKCSRSRTVYPPEAS</sequence>
<evidence type="ECO:0000313" key="2">
    <source>
        <dbReference type="EMBL" id="KAF9459921.1"/>
    </source>
</evidence>
<protein>
    <submittedName>
        <fullName evidence="2">Uncharacterized protein</fullName>
    </submittedName>
</protein>